<dbReference type="InterPro" id="IPR043502">
    <property type="entry name" value="DNA/RNA_pol_sf"/>
</dbReference>
<dbReference type="SUPFAM" id="SSF56672">
    <property type="entry name" value="DNA/RNA polymerases"/>
    <property type="match status" value="1"/>
</dbReference>
<keyword evidence="4" id="KW-1185">Reference proteome</keyword>
<dbReference type="FunFam" id="3.40.1170.60:FF:000006">
    <property type="entry name" value="DNA polymerase iota"/>
    <property type="match status" value="1"/>
</dbReference>
<dbReference type="RefSeq" id="XP_033691961.1">
    <property type="nucleotide sequence ID" value="XM_033831377.1"/>
</dbReference>
<dbReference type="Gene3D" id="3.30.1490.100">
    <property type="entry name" value="DNA polymerase, Y-family, little finger domain"/>
    <property type="match status" value="1"/>
</dbReference>
<proteinExistence type="predicted"/>
<name>A0A6A6J3M7_9PLEO</name>
<gene>
    <name evidence="3" type="ORF">BU26DRAFT_536896</name>
</gene>
<sequence>MDGPRRKRLKRQADSIIIHFDKDCFYASVFEAETPSLRSRPLAVQQKQIVVTCNYEARRRGLHKLQLIKEAKRICPDVVIVLGEDLTRFRNASKELFALLRSYSWNARCERLGFDEVWMDVTDVIDYNYAILNPNDLTNSFFCLSKNDPEAGFPIDASTVTGSTYPATSTDSTGALSDSLRLRLHLASHLAAHLRGKLESEKGYTCTVGISTNKLLSKLVGNLHKPNGQTTLLPSYTSEDGDDAVTSFIDGHEVGKIPGIGFKLAQKIRAHVLQRPVDFDAGLVYGGTKENVLVGDVRKYPGMGAEALEQILGGPGTPHGIGAKIWGLLNGCDDTEVGQAREVPKQISIEDSYTRLDSLDEVIKELRMLAKSLLRRMHADLLEADEDVRTPEDDVDSAAIAPKRWQAFPKTIRLSTRPRPPQNADGRRNRSFARISRSAPMPNFVFNFKESVDALSERLVTETLVPLFRKLHPEKSGWNLSLVNVAATNMVDAASEKAGVGRDIGKMFKRQDDVLKQWRVEEPSDTVGGSEDVPTPSQEDNFATHDRWESEDEDMLDDESYRCEECGAVMPLFAMGAHARWHQN</sequence>
<organism evidence="3 4">
    <name type="scientific">Trematosphaeria pertusa</name>
    <dbReference type="NCBI Taxonomy" id="390896"/>
    <lineage>
        <taxon>Eukaryota</taxon>
        <taxon>Fungi</taxon>
        <taxon>Dikarya</taxon>
        <taxon>Ascomycota</taxon>
        <taxon>Pezizomycotina</taxon>
        <taxon>Dothideomycetes</taxon>
        <taxon>Pleosporomycetidae</taxon>
        <taxon>Pleosporales</taxon>
        <taxon>Massarineae</taxon>
        <taxon>Trematosphaeriaceae</taxon>
        <taxon>Trematosphaeria</taxon>
    </lineage>
</organism>
<feature type="domain" description="UmuC" evidence="2">
    <location>
        <begin position="17"/>
        <end position="261"/>
    </location>
</feature>
<dbReference type="Gene3D" id="3.30.70.270">
    <property type="match status" value="1"/>
</dbReference>
<evidence type="ECO:0000256" key="1">
    <source>
        <dbReference type="SAM" id="MobiDB-lite"/>
    </source>
</evidence>
<dbReference type="InterPro" id="IPR043128">
    <property type="entry name" value="Rev_trsase/Diguanyl_cyclase"/>
</dbReference>
<dbReference type="GeneID" id="54584707"/>
<dbReference type="PANTHER" id="PTHR46404">
    <property type="entry name" value="DNA POLYMERASE IOTA"/>
    <property type="match status" value="1"/>
</dbReference>
<dbReference type="GO" id="GO:0070987">
    <property type="term" value="P:error-free translesion synthesis"/>
    <property type="evidence" value="ECO:0007669"/>
    <property type="project" value="UniProtKB-ARBA"/>
</dbReference>
<accession>A0A6A6J3M7</accession>
<dbReference type="EMBL" id="ML987189">
    <property type="protein sequence ID" value="KAF2256957.1"/>
    <property type="molecule type" value="Genomic_DNA"/>
</dbReference>
<dbReference type="Proteomes" id="UP000800094">
    <property type="component" value="Unassembled WGS sequence"/>
</dbReference>
<dbReference type="OrthoDB" id="447129at2759"/>
<dbReference type="GO" id="GO:0003684">
    <property type="term" value="F:damaged DNA binding"/>
    <property type="evidence" value="ECO:0007669"/>
    <property type="project" value="InterPro"/>
</dbReference>
<dbReference type="AlphaFoldDB" id="A0A6A6J3M7"/>
<dbReference type="GO" id="GO:0003887">
    <property type="term" value="F:DNA-directed DNA polymerase activity"/>
    <property type="evidence" value="ECO:0007669"/>
    <property type="project" value="TreeGrafter"/>
</dbReference>
<dbReference type="GO" id="GO:0006281">
    <property type="term" value="P:DNA repair"/>
    <property type="evidence" value="ECO:0007669"/>
    <property type="project" value="InterPro"/>
</dbReference>
<evidence type="ECO:0000313" key="4">
    <source>
        <dbReference type="Proteomes" id="UP000800094"/>
    </source>
</evidence>
<dbReference type="InterPro" id="IPR036775">
    <property type="entry name" value="DNA_pol_Y-fam_lit_finger_sf"/>
</dbReference>
<dbReference type="Pfam" id="PF11799">
    <property type="entry name" value="IMS_C"/>
    <property type="match status" value="1"/>
</dbReference>
<dbReference type="Pfam" id="PF00817">
    <property type="entry name" value="IMS"/>
    <property type="match status" value="1"/>
</dbReference>
<dbReference type="InterPro" id="IPR017961">
    <property type="entry name" value="DNA_pol_Y-fam_little_finger"/>
</dbReference>
<feature type="region of interest" description="Disordered" evidence="1">
    <location>
        <begin position="521"/>
        <end position="551"/>
    </location>
</feature>
<protein>
    <submittedName>
        <fullName evidence="3">DNA/RNA polymerase</fullName>
    </submittedName>
</protein>
<evidence type="ECO:0000313" key="3">
    <source>
        <dbReference type="EMBL" id="KAF2256957.1"/>
    </source>
</evidence>
<reference evidence="3" key="1">
    <citation type="journal article" date="2020" name="Stud. Mycol.">
        <title>101 Dothideomycetes genomes: a test case for predicting lifestyles and emergence of pathogens.</title>
        <authorList>
            <person name="Haridas S."/>
            <person name="Albert R."/>
            <person name="Binder M."/>
            <person name="Bloem J."/>
            <person name="Labutti K."/>
            <person name="Salamov A."/>
            <person name="Andreopoulos B."/>
            <person name="Baker S."/>
            <person name="Barry K."/>
            <person name="Bills G."/>
            <person name="Bluhm B."/>
            <person name="Cannon C."/>
            <person name="Castanera R."/>
            <person name="Culley D."/>
            <person name="Daum C."/>
            <person name="Ezra D."/>
            <person name="Gonzalez J."/>
            <person name="Henrissat B."/>
            <person name="Kuo A."/>
            <person name="Liang C."/>
            <person name="Lipzen A."/>
            <person name="Lutzoni F."/>
            <person name="Magnuson J."/>
            <person name="Mondo S."/>
            <person name="Nolan M."/>
            <person name="Ohm R."/>
            <person name="Pangilinan J."/>
            <person name="Park H.-J."/>
            <person name="Ramirez L."/>
            <person name="Alfaro M."/>
            <person name="Sun H."/>
            <person name="Tritt A."/>
            <person name="Yoshinaga Y."/>
            <person name="Zwiers L.-H."/>
            <person name="Turgeon B."/>
            <person name="Goodwin S."/>
            <person name="Spatafora J."/>
            <person name="Crous P."/>
            <person name="Grigoriev I."/>
        </authorList>
    </citation>
    <scope>NUCLEOTIDE SEQUENCE</scope>
    <source>
        <strain evidence="3">CBS 122368</strain>
    </source>
</reference>
<dbReference type="InterPro" id="IPR001126">
    <property type="entry name" value="UmuC"/>
</dbReference>
<evidence type="ECO:0000259" key="2">
    <source>
        <dbReference type="PROSITE" id="PS50173"/>
    </source>
</evidence>
<dbReference type="PANTHER" id="PTHR46404:SF1">
    <property type="entry name" value="DNA POLYMERASE IOTA"/>
    <property type="match status" value="1"/>
</dbReference>
<dbReference type="PROSITE" id="PS50173">
    <property type="entry name" value="UMUC"/>
    <property type="match status" value="1"/>
</dbReference>
<dbReference type="Gene3D" id="3.40.1170.60">
    <property type="match status" value="1"/>
</dbReference>